<dbReference type="Proteomes" id="UP000325787">
    <property type="component" value="Chromosome"/>
</dbReference>
<gene>
    <name evidence="4" type="ORF">EKG83_32930</name>
</gene>
<evidence type="ECO:0000313" key="4">
    <source>
        <dbReference type="EMBL" id="QFZ21560.1"/>
    </source>
</evidence>
<evidence type="ECO:0000259" key="3">
    <source>
        <dbReference type="Pfam" id="PF24883"/>
    </source>
</evidence>
<organism evidence="4 5">
    <name type="scientific">Saccharothrix syringae</name>
    <name type="common">Nocardiopsis syringae</name>
    <dbReference type="NCBI Taxonomy" id="103733"/>
    <lineage>
        <taxon>Bacteria</taxon>
        <taxon>Bacillati</taxon>
        <taxon>Actinomycetota</taxon>
        <taxon>Actinomycetes</taxon>
        <taxon>Pseudonocardiales</taxon>
        <taxon>Pseudonocardiaceae</taxon>
        <taxon>Saccharothrix</taxon>
    </lineage>
</organism>
<reference evidence="5" key="1">
    <citation type="journal article" date="2021" name="Curr. Microbiol.">
        <title>Complete genome of nocamycin-producing strain Saccharothrix syringae NRRL B-16468 reveals the biosynthetic potential for secondary metabolites.</title>
        <authorList>
            <person name="Mo X."/>
            <person name="Yang S."/>
        </authorList>
    </citation>
    <scope>NUCLEOTIDE SEQUENCE [LARGE SCALE GENOMIC DNA]</scope>
    <source>
        <strain evidence="5">ATCC 51364 / DSM 43886 / JCM 6844 / KCTC 9398 / NBRC 14523 / NRRL B-16468 / INA 2240</strain>
    </source>
</reference>
<feature type="region of interest" description="Disordered" evidence="2">
    <location>
        <begin position="497"/>
        <end position="518"/>
    </location>
</feature>
<dbReference type="InterPro" id="IPR056884">
    <property type="entry name" value="NPHP3-like_N"/>
</dbReference>
<dbReference type="Pfam" id="PF24883">
    <property type="entry name" value="NPHP3_N"/>
    <property type="match status" value="1"/>
</dbReference>
<dbReference type="AlphaFoldDB" id="A0A5Q0H6U2"/>
<name>A0A5Q0H6U2_SACSY</name>
<dbReference type="OrthoDB" id="3261206at2"/>
<sequence length="962" mass="101757">MPGDESTAGAHNEVTGSADAIVQAGSIRGGVHLTARGPLVRSAYLEQVARIAPEELRDRGAELAELASWCSGDGEPYRWLRAPAWAGKSALMSWFALHPPEGVRVVSFFVTARLSGQSDKTAFAEVVIEQLAELLREPLPPLLTDATRDAHLLGLLGRAAAACRERGERLVLLVDGLDEDRRPGGHSIAALLPRVPVAGSRVLVSGRPDPPVPADVPARHPLRDPGVVRELSRSTHAAVARADAERELAHLLRGDETGQELLGLVAAAGGGVTAADLAELSGRPVWEVEEQLGAVTGRTFSRRGRVYLMAHEQLQQDAVRMLGGARLAGFRRRLHEWADAHRDRGWPAGTPEYLLVGYFRLLRETGEVARLTRCALDRARHARLADLTGGDSAALTEVAAAQEVLHGQADPDLLAVVRLGIHRDELVNRNVLVPAGLPEAWVRLGQVARAEALAWSLPDPAQRARALLAVSRAVAATGDAARAEAIGRVAHPWERSVRRVSEEPSPGGRRTYSGARRTSRSRVDEVLEALKRGDVELGARLAMTLPRGRRESVVWVALVRALARKGRLSRAEVVARGIKRSVSRAEALTALVVPLADAGDTARAEALATEAERVVRLADVLPEPEVVTGVLVAAASAGDVGTAEALARSLADSRQRDRALAGLVGVVARGGDVGRADAVAATVEDPHLRALAVLAVGRARGDVGRCSDEVRALVGAVRHAYERDEVRAALSAALADGGDFDGAERVARAVGNPEWRGRALVHLAGAVAATGDLDRADAVATGDQALAVVARVVGDPVRARAVPDPRWRVHALAGLVGAVSVDELVAALGEVGYTAQRVQASREVAVAIAARGEVERAERFARSIAVPSWRARALADLVPVVARTGLDRARALAGAIDDPGVRARALASLVPLCAGVEAERLVVAVVAEHEWRAVLPVLPGVRPDIASAVARDLLAVLRERAV</sequence>
<evidence type="ECO:0000313" key="5">
    <source>
        <dbReference type="Proteomes" id="UP000325787"/>
    </source>
</evidence>
<proteinExistence type="predicted"/>
<keyword evidence="5" id="KW-1185">Reference proteome</keyword>
<evidence type="ECO:0000256" key="1">
    <source>
        <dbReference type="ARBA" id="ARBA00022737"/>
    </source>
</evidence>
<evidence type="ECO:0000256" key="2">
    <source>
        <dbReference type="SAM" id="MobiDB-lite"/>
    </source>
</evidence>
<dbReference type="Gene3D" id="1.25.40.10">
    <property type="entry name" value="Tetratricopeptide repeat domain"/>
    <property type="match status" value="3"/>
</dbReference>
<feature type="domain" description="Nephrocystin 3-like N-terminal" evidence="3">
    <location>
        <begin position="65"/>
        <end position="181"/>
    </location>
</feature>
<dbReference type="InterPro" id="IPR011990">
    <property type="entry name" value="TPR-like_helical_dom_sf"/>
</dbReference>
<dbReference type="RefSeq" id="WP_033434644.1">
    <property type="nucleotide sequence ID" value="NZ_CP034550.1"/>
</dbReference>
<dbReference type="EMBL" id="CP034550">
    <property type="protein sequence ID" value="QFZ21560.1"/>
    <property type="molecule type" value="Genomic_DNA"/>
</dbReference>
<dbReference type="KEGG" id="ssyi:EKG83_32930"/>
<keyword evidence="1" id="KW-0677">Repeat</keyword>
<protein>
    <recommendedName>
        <fullName evidence="3">Nephrocystin 3-like N-terminal domain-containing protein</fullName>
    </recommendedName>
</protein>
<accession>A0A5Q0H6U2</accession>